<dbReference type="PANTHER" id="PTHR33705:SF2">
    <property type="entry name" value="PHOSPHOCARRIER PROTEIN NPR"/>
    <property type="match status" value="1"/>
</dbReference>
<proteinExistence type="predicted"/>
<gene>
    <name evidence="5" type="ORF">B5E75_07830</name>
</gene>
<dbReference type="Proteomes" id="UP000195305">
    <property type="component" value="Unassembled WGS sequence"/>
</dbReference>
<protein>
    <submittedName>
        <fullName evidence="5">Phosphocarrier protein HPr</fullName>
    </submittedName>
</protein>
<evidence type="ECO:0000259" key="4">
    <source>
        <dbReference type="PROSITE" id="PS51350"/>
    </source>
</evidence>
<dbReference type="InterPro" id="IPR050399">
    <property type="entry name" value="HPr"/>
</dbReference>
<dbReference type="PRINTS" id="PR00107">
    <property type="entry name" value="PHOSPHOCPHPR"/>
</dbReference>
<organism evidence="5 6">
    <name type="scientific">Massilimicrobiota timonensis</name>
    <dbReference type="NCBI Taxonomy" id="1776392"/>
    <lineage>
        <taxon>Bacteria</taxon>
        <taxon>Bacillati</taxon>
        <taxon>Bacillota</taxon>
        <taxon>Erysipelotrichia</taxon>
        <taxon>Erysipelotrichales</taxon>
        <taxon>Erysipelotrichaceae</taxon>
        <taxon>Massilimicrobiota</taxon>
    </lineage>
</organism>
<keyword evidence="3" id="KW-0598">Phosphotransferase system</keyword>
<evidence type="ECO:0000256" key="3">
    <source>
        <dbReference type="ARBA" id="ARBA00022683"/>
    </source>
</evidence>
<dbReference type="GO" id="GO:0005737">
    <property type="term" value="C:cytoplasm"/>
    <property type="evidence" value="ECO:0007669"/>
    <property type="project" value="UniProtKB-SubCell"/>
</dbReference>
<dbReference type="InterPro" id="IPR000032">
    <property type="entry name" value="HPr-like"/>
</dbReference>
<evidence type="ECO:0000256" key="1">
    <source>
        <dbReference type="ARBA" id="ARBA00004496"/>
    </source>
</evidence>
<comment type="caution">
    <text evidence="5">The sequence shown here is derived from an EMBL/GenBank/DDBJ whole genome shotgun (WGS) entry which is preliminary data.</text>
</comment>
<comment type="subcellular location">
    <subcellularLocation>
        <location evidence="1">Cytoplasm</location>
    </subcellularLocation>
</comment>
<dbReference type="AlphaFoldDB" id="A0A1Y4SW13"/>
<dbReference type="Gene3D" id="3.30.1340.10">
    <property type="entry name" value="HPr-like"/>
    <property type="match status" value="1"/>
</dbReference>
<dbReference type="SUPFAM" id="SSF55594">
    <property type="entry name" value="HPr-like"/>
    <property type="match status" value="1"/>
</dbReference>
<feature type="domain" description="HPr" evidence="4">
    <location>
        <begin position="2"/>
        <end position="88"/>
    </location>
</feature>
<dbReference type="NCBIfam" id="TIGR01003">
    <property type="entry name" value="PTS_HPr_family"/>
    <property type="match status" value="1"/>
</dbReference>
<dbReference type="CDD" id="cd00367">
    <property type="entry name" value="PTS-HPr_like"/>
    <property type="match status" value="1"/>
</dbReference>
<dbReference type="OrthoDB" id="9809047at2"/>
<accession>A0A1Y4SW13</accession>
<reference evidence="5 6" key="1">
    <citation type="journal article" date="2018" name="BMC Genomics">
        <title>Whole genome sequencing and function prediction of 133 gut anaerobes isolated from chicken caecum in pure cultures.</title>
        <authorList>
            <person name="Medvecky M."/>
            <person name="Cejkova D."/>
            <person name="Polansky O."/>
            <person name="Karasova D."/>
            <person name="Kubasova T."/>
            <person name="Cizek A."/>
            <person name="Rychlik I."/>
        </authorList>
    </citation>
    <scope>NUCLEOTIDE SEQUENCE [LARGE SCALE GENOMIC DNA]</scope>
    <source>
        <strain evidence="5 6">An13</strain>
    </source>
</reference>
<dbReference type="InterPro" id="IPR035895">
    <property type="entry name" value="HPr-like_sf"/>
</dbReference>
<name>A0A1Y4SW13_9FIRM</name>
<dbReference type="EMBL" id="NFLJ01000020">
    <property type="protein sequence ID" value="OUQ34098.1"/>
    <property type="molecule type" value="Genomic_DNA"/>
</dbReference>
<dbReference type="Pfam" id="PF00381">
    <property type="entry name" value="PTS-HPr"/>
    <property type="match status" value="1"/>
</dbReference>
<keyword evidence="2" id="KW-0963">Cytoplasm</keyword>
<evidence type="ECO:0000256" key="2">
    <source>
        <dbReference type="ARBA" id="ARBA00022490"/>
    </source>
</evidence>
<evidence type="ECO:0000313" key="6">
    <source>
        <dbReference type="Proteomes" id="UP000195305"/>
    </source>
</evidence>
<keyword evidence="6" id="KW-1185">Reference proteome</keyword>
<dbReference type="PANTHER" id="PTHR33705">
    <property type="entry name" value="PHOSPHOCARRIER PROTEIN HPR"/>
    <property type="match status" value="1"/>
</dbReference>
<dbReference type="GO" id="GO:0009401">
    <property type="term" value="P:phosphoenolpyruvate-dependent sugar phosphotransferase system"/>
    <property type="evidence" value="ECO:0007669"/>
    <property type="project" value="UniProtKB-KW"/>
</dbReference>
<evidence type="ECO:0000313" key="5">
    <source>
        <dbReference type="EMBL" id="OUQ34098.1"/>
    </source>
</evidence>
<dbReference type="RefSeq" id="WP_087358195.1">
    <property type="nucleotide sequence ID" value="NZ_AP031415.1"/>
</dbReference>
<sequence length="91" mass="10017">MAQNLKFTVTDPVGLYATPTTELVNTVKQFYCHVTLNYGNKSVNLKSMMGVLSLGIPTKAQIEIVTEGEDEKKAIEVIKDKINELGISTIE</sequence>
<dbReference type="PROSITE" id="PS51350">
    <property type="entry name" value="PTS_HPR_DOM"/>
    <property type="match status" value="1"/>
</dbReference>